<accession>A0A523UVV9</accession>
<dbReference type="AlphaFoldDB" id="A0A523UVV9"/>
<dbReference type="Proteomes" id="UP000315525">
    <property type="component" value="Unassembled WGS sequence"/>
</dbReference>
<gene>
    <name evidence="2" type="ORF">E3J62_03485</name>
</gene>
<name>A0A523UVV9_UNCT6</name>
<feature type="region of interest" description="Disordered" evidence="1">
    <location>
        <begin position="110"/>
        <end position="134"/>
    </location>
</feature>
<protein>
    <submittedName>
        <fullName evidence="2">Uncharacterized protein</fullName>
    </submittedName>
</protein>
<reference evidence="2 3" key="1">
    <citation type="submission" date="2019-03" db="EMBL/GenBank/DDBJ databases">
        <title>Metabolic potential of uncultured bacteria and archaea associated with petroleum seepage in deep-sea sediments.</title>
        <authorList>
            <person name="Dong X."/>
            <person name="Hubert C."/>
        </authorList>
    </citation>
    <scope>NUCLEOTIDE SEQUENCE [LARGE SCALE GENOMIC DNA]</scope>
    <source>
        <strain evidence="2">E44_bin18</strain>
    </source>
</reference>
<organism evidence="2 3">
    <name type="scientific">candidate division TA06 bacterium</name>
    <dbReference type="NCBI Taxonomy" id="2250710"/>
    <lineage>
        <taxon>Bacteria</taxon>
        <taxon>Bacteria division TA06</taxon>
    </lineage>
</organism>
<dbReference type="EMBL" id="SOJN01000046">
    <property type="protein sequence ID" value="TET46676.1"/>
    <property type="molecule type" value="Genomic_DNA"/>
</dbReference>
<sequence length="134" mass="15598">MVPYGNRGKNRGRGKRKDKKKKQRPKQRKRRIRTSKVVTREQELRFVADLEKRSGKPISEWFEILRKFDPQKKLLQEELGSHLASNFRVGKWDGKLIAFYYQHPERLEPPVEVESPASDPDKAACASQPPDANS</sequence>
<evidence type="ECO:0000313" key="3">
    <source>
        <dbReference type="Proteomes" id="UP000315525"/>
    </source>
</evidence>
<evidence type="ECO:0000256" key="1">
    <source>
        <dbReference type="SAM" id="MobiDB-lite"/>
    </source>
</evidence>
<evidence type="ECO:0000313" key="2">
    <source>
        <dbReference type="EMBL" id="TET46676.1"/>
    </source>
</evidence>
<proteinExistence type="predicted"/>
<feature type="region of interest" description="Disordered" evidence="1">
    <location>
        <begin position="1"/>
        <end position="35"/>
    </location>
</feature>
<feature type="compositionally biased region" description="Basic residues" evidence="1">
    <location>
        <begin position="8"/>
        <end position="34"/>
    </location>
</feature>
<comment type="caution">
    <text evidence="2">The sequence shown here is derived from an EMBL/GenBank/DDBJ whole genome shotgun (WGS) entry which is preliminary data.</text>
</comment>